<dbReference type="Gene3D" id="3.20.20.60">
    <property type="entry name" value="Phosphoenolpyruvate-binding domains"/>
    <property type="match status" value="1"/>
</dbReference>
<dbReference type="InterPro" id="IPR040442">
    <property type="entry name" value="Pyrv_kinase-like_dom_sf"/>
</dbReference>
<dbReference type="InterPro" id="IPR011060">
    <property type="entry name" value="RibuloseP-bd_barrel"/>
</dbReference>
<dbReference type="SUPFAM" id="SSF51366">
    <property type="entry name" value="Ribulose-phoshate binding barrel"/>
    <property type="match status" value="1"/>
</dbReference>
<evidence type="ECO:0000313" key="2">
    <source>
        <dbReference type="EMBL" id="PEN13249.1"/>
    </source>
</evidence>
<accession>A0A2A8CWY2</accession>
<comment type="caution">
    <text evidence="2">The sequence shown here is derived from an EMBL/GenBank/DDBJ whole genome shotgun (WGS) entry which is preliminary data.</text>
</comment>
<organism evidence="2 3">
    <name type="scientific">Longibacter salinarum</name>
    <dbReference type="NCBI Taxonomy" id="1850348"/>
    <lineage>
        <taxon>Bacteria</taxon>
        <taxon>Pseudomonadati</taxon>
        <taxon>Rhodothermota</taxon>
        <taxon>Rhodothermia</taxon>
        <taxon>Rhodothermales</taxon>
        <taxon>Salisaetaceae</taxon>
        <taxon>Longibacter</taxon>
    </lineage>
</organism>
<sequence length="251" mass="27876">MTDRLSFSPLRLFALADSESVAHAFADAGVDAVIRRRPRMRDGAEGAPLSEWAAQLDVPLFIQIHRFHAGTGLEVERAIEIGASGIALPGAYSAGEVETLIRLVRNRAKTLIHVDLPRLLEEAEALRRLDWDHLHIGLHRSVRTMVGGLHENARKNSLIADVVASMGERSVSSSVLSFRPDGTIARVDLHPLREVSRTRSPFLIVDAPHTLPREVVSTWIRSIRRAWSDAKRPSPLPSPAEWDRSWASPPR</sequence>
<proteinExistence type="predicted"/>
<reference evidence="2 3" key="1">
    <citation type="submission" date="2017-10" db="EMBL/GenBank/DDBJ databases">
        <title>Draft genome of Longibacter Salinarum.</title>
        <authorList>
            <person name="Goh K.M."/>
            <person name="Shamsir M.S."/>
            <person name="Lim S.W."/>
        </authorList>
    </citation>
    <scope>NUCLEOTIDE SEQUENCE [LARGE SCALE GENOMIC DNA]</scope>
    <source>
        <strain evidence="2 3">KCTC 52045</strain>
    </source>
</reference>
<dbReference type="Proteomes" id="UP000220102">
    <property type="component" value="Unassembled WGS sequence"/>
</dbReference>
<protein>
    <submittedName>
        <fullName evidence="2">Uncharacterized protein</fullName>
    </submittedName>
</protein>
<dbReference type="RefSeq" id="WP_098075841.1">
    <property type="nucleotide sequence ID" value="NZ_PDEQ01000005.1"/>
</dbReference>
<name>A0A2A8CWY2_9BACT</name>
<gene>
    <name evidence="2" type="ORF">CRI94_11455</name>
</gene>
<evidence type="ECO:0000256" key="1">
    <source>
        <dbReference type="SAM" id="MobiDB-lite"/>
    </source>
</evidence>
<dbReference type="AlphaFoldDB" id="A0A2A8CWY2"/>
<keyword evidence="3" id="KW-1185">Reference proteome</keyword>
<evidence type="ECO:0000313" key="3">
    <source>
        <dbReference type="Proteomes" id="UP000220102"/>
    </source>
</evidence>
<dbReference type="EMBL" id="PDEQ01000005">
    <property type="protein sequence ID" value="PEN13249.1"/>
    <property type="molecule type" value="Genomic_DNA"/>
</dbReference>
<feature type="region of interest" description="Disordered" evidence="1">
    <location>
        <begin position="229"/>
        <end position="251"/>
    </location>
</feature>